<gene>
    <name evidence="1" type="ORF">GN330_22075</name>
</gene>
<dbReference type="AlphaFoldDB" id="A0A844QKW4"/>
<sequence length="192" mass="21035">MARKDKYGSYEELSQKERENVDYNVTARPVAGGKVAIAAPHGGGIEFHTAELAESIAGDDHNFYAFRGLKKTGNRTLHLTSHRFDEKRALTLIESCEKVITIHGLEGDALSLQVGGRDAELRSRVHEALRAAGFDSNVVTEGEYAGMEPQNICNRGSTRAGVQLEIYAGLRQALKDNDDAYARFVDALRSAL</sequence>
<protein>
    <submittedName>
        <fullName evidence="1">Replication protein</fullName>
    </submittedName>
</protein>
<dbReference type="Gene3D" id="3.40.630.100">
    <property type="entry name" value="Poly-gamma-glutamate hydrolase, zinc-binding motif"/>
    <property type="match status" value="1"/>
</dbReference>
<dbReference type="Proteomes" id="UP000463224">
    <property type="component" value="Unassembled WGS sequence"/>
</dbReference>
<evidence type="ECO:0000313" key="1">
    <source>
        <dbReference type="EMBL" id="MVA99945.1"/>
    </source>
</evidence>
<reference evidence="1 2" key="1">
    <citation type="submission" date="2019-12" db="EMBL/GenBank/DDBJ databases">
        <title>Nitratireductor arenosus sp. nov., Isolated from sea sand, Jeju island, South Korea.</title>
        <authorList>
            <person name="Kim W."/>
        </authorList>
    </citation>
    <scope>NUCLEOTIDE SEQUENCE [LARGE SCALE GENOMIC DNA]</scope>
    <source>
        <strain evidence="1 2">CAU 1489</strain>
    </source>
</reference>
<proteinExistence type="predicted"/>
<dbReference type="InterPro" id="IPR038128">
    <property type="entry name" value="Gamma_PGA_hydro_sf"/>
</dbReference>
<name>A0A844QKW4_9HYPH</name>
<organism evidence="1 2">
    <name type="scientific">Nitratireductor arenosus</name>
    <dbReference type="NCBI Taxonomy" id="2682096"/>
    <lineage>
        <taxon>Bacteria</taxon>
        <taxon>Pseudomonadati</taxon>
        <taxon>Pseudomonadota</taxon>
        <taxon>Alphaproteobacteria</taxon>
        <taxon>Hyphomicrobiales</taxon>
        <taxon>Phyllobacteriaceae</taxon>
        <taxon>Nitratireductor</taxon>
    </lineage>
</organism>
<dbReference type="RefSeq" id="WP_156715686.1">
    <property type="nucleotide sequence ID" value="NZ_WPHG01000009.1"/>
</dbReference>
<evidence type="ECO:0000313" key="2">
    <source>
        <dbReference type="Proteomes" id="UP000463224"/>
    </source>
</evidence>
<accession>A0A844QKW4</accession>
<dbReference type="InterPro" id="IPR008585">
    <property type="entry name" value="Gamma_PGA_hydro"/>
</dbReference>
<keyword evidence="2" id="KW-1185">Reference proteome</keyword>
<comment type="caution">
    <text evidence="1">The sequence shown here is derived from an EMBL/GenBank/DDBJ whole genome shotgun (WGS) entry which is preliminary data.</text>
</comment>
<dbReference type="Pfam" id="PF05908">
    <property type="entry name" value="Gamma_PGA_hydro"/>
    <property type="match status" value="1"/>
</dbReference>
<dbReference type="EMBL" id="WPHG01000009">
    <property type="protein sequence ID" value="MVA99945.1"/>
    <property type="molecule type" value="Genomic_DNA"/>
</dbReference>